<dbReference type="AlphaFoldDB" id="C0HH99"/>
<accession>C0HH99</accession>
<evidence type="ECO:0000256" key="1">
    <source>
        <dbReference type="SAM" id="MobiDB-lite"/>
    </source>
</evidence>
<dbReference type="EMBL" id="BT061705">
    <property type="protein sequence ID" value="ACN26402.1"/>
    <property type="molecule type" value="mRNA"/>
</dbReference>
<feature type="compositionally biased region" description="Low complexity" evidence="1">
    <location>
        <begin position="355"/>
        <end position="365"/>
    </location>
</feature>
<feature type="region of interest" description="Disordered" evidence="1">
    <location>
        <begin position="324"/>
        <end position="383"/>
    </location>
</feature>
<reference evidence="2" key="2">
    <citation type="submission" date="2012-06" db="EMBL/GenBank/DDBJ databases">
        <authorList>
            <person name="Yu Y."/>
            <person name="Currie J."/>
            <person name="Lomeli R."/>
            <person name="Angelova A."/>
            <person name="Collura K."/>
            <person name="Wissotski M."/>
            <person name="Campos D."/>
            <person name="Kudrna D."/>
            <person name="Golser W."/>
            <person name="Ashely E."/>
            <person name="Descour A."/>
            <person name="Fernandes J."/>
            <person name="Soderlund C."/>
            <person name="Walbot V."/>
        </authorList>
    </citation>
    <scope>NUCLEOTIDE SEQUENCE</scope>
    <source>
        <strain evidence="2">B73</strain>
    </source>
</reference>
<protein>
    <submittedName>
        <fullName evidence="2">Uncharacterized protein</fullName>
    </submittedName>
</protein>
<proteinExistence type="evidence at transcript level"/>
<name>C0HH99_MAIZE</name>
<sequence>MHPSPLLWNDVPLILIQPCPSIELFDGSSLDSWRKCLKDRGFLLFRRHINLRYILLSRRQCWLKKWVSLCPSCLYLLPLLCVILRHSSYWTKPIRTCHSQPLLQAEQGLLSLPPLPHLLHLVNPVLGRRWLNPHLRTHIRVRIREHGQPLRHVPHPSLPPRHRQAGSGLRLHALDGEPRQRTRERHLVLGVNERHKVPDDAGADEAVARGRRAGEAVRVGADLLERLDDVKLVGERASGEVGMEGGGPTQVRDVAQEDVDDRVHRGAVRAVEPRGLQRLRHCGTRHRPPEVVPAAAGSAHIPAASPPRHVFQALMPPTRRAARVTDPDGARVQIPLTAPPPDLNRLSHAQQRIESSSPSSLSLPAGGLGDSSWNALAPSWPGG</sequence>
<organism evidence="2">
    <name type="scientific">Zea mays</name>
    <name type="common">Maize</name>
    <dbReference type="NCBI Taxonomy" id="4577"/>
    <lineage>
        <taxon>Eukaryota</taxon>
        <taxon>Viridiplantae</taxon>
        <taxon>Streptophyta</taxon>
        <taxon>Embryophyta</taxon>
        <taxon>Tracheophyta</taxon>
        <taxon>Spermatophyta</taxon>
        <taxon>Magnoliopsida</taxon>
        <taxon>Liliopsida</taxon>
        <taxon>Poales</taxon>
        <taxon>Poaceae</taxon>
        <taxon>PACMAD clade</taxon>
        <taxon>Panicoideae</taxon>
        <taxon>Andropogonodae</taxon>
        <taxon>Andropogoneae</taxon>
        <taxon>Tripsacinae</taxon>
        <taxon>Zea</taxon>
    </lineage>
</organism>
<evidence type="ECO:0000313" key="2">
    <source>
        <dbReference type="EMBL" id="ACN26402.1"/>
    </source>
</evidence>
<reference evidence="2" key="1">
    <citation type="journal article" date="2009" name="PLoS Genet.">
        <title>Sequencing, mapping, and analysis of 27,455 maize full-length cDNAs.</title>
        <authorList>
            <person name="Soderlund C."/>
            <person name="Descour A."/>
            <person name="Kudrna D."/>
            <person name="Bomhoff M."/>
            <person name="Boyd L."/>
            <person name="Currie J."/>
            <person name="Angelova A."/>
            <person name="Collura K."/>
            <person name="Wissotski M."/>
            <person name="Ashley E."/>
            <person name="Morrow D."/>
            <person name="Fernandes J."/>
            <person name="Walbot V."/>
            <person name="Yu Y."/>
        </authorList>
    </citation>
    <scope>NUCLEOTIDE SEQUENCE</scope>
    <source>
        <strain evidence="2">B73</strain>
    </source>
</reference>